<evidence type="ECO:0000313" key="7">
    <source>
        <dbReference type="EMBL" id="RVT49816.1"/>
    </source>
</evidence>
<evidence type="ECO:0000256" key="4">
    <source>
        <dbReference type="PROSITE-ProRule" id="PRU00433"/>
    </source>
</evidence>
<evidence type="ECO:0000313" key="8">
    <source>
        <dbReference type="Proteomes" id="UP000288178"/>
    </source>
</evidence>
<dbReference type="Gene3D" id="1.10.760.10">
    <property type="entry name" value="Cytochrome c-like domain"/>
    <property type="match status" value="1"/>
</dbReference>
<dbReference type="Proteomes" id="UP000288178">
    <property type="component" value="Unassembled WGS sequence"/>
</dbReference>
<feature type="chain" id="PRO_5019013121" evidence="5">
    <location>
        <begin position="26"/>
        <end position="130"/>
    </location>
</feature>
<accession>A0A437JSN2</accession>
<keyword evidence="2 4" id="KW-0479">Metal-binding</keyword>
<keyword evidence="5" id="KW-0732">Signal</keyword>
<comment type="caution">
    <text evidence="7">The sequence shown here is derived from an EMBL/GenBank/DDBJ whole genome shotgun (WGS) entry which is preliminary data.</text>
</comment>
<reference evidence="7 8" key="1">
    <citation type="submission" date="2019-01" db="EMBL/GenBank/DDBJ databases">
        <authorList>
            <person name="Chen W.-M."/>
        </authorList>
    </citation>
    <scope>NUCLEOTIDE SEQUENCE [LARGE SCALE GENOMIC DNA]</scope>
    <source>
        <strain evidence="7 8">ICH-3</strain>
    </source>
</reference>
<evidence type="ECO:0000259" key="6">
    <source>
        <dbReference type="PROSITE" id="PS51007"/>
    </source>
</evidence>
<dbReference type="Pfam" id="PF00034">
    <property type="entry name" value="Cytochrom_C"/>
    <property type="match status" value="1"/>
</dbReference>
<keyword evidence="3 4" id="KW-0408">Iron</keyword>
<dbReference type="RefSeq" id="WP_128199989.1">
    <property type="nucleotide sequence ID" value="NZ_SACT01000007.1"/>
</dbReference>
<feature type="domain" description="Cytochrome c" evidence="6">
    <location>
        <begin position="26"/>
        <end position="127"/>
    </location>
</feature>
<evidence type="ECO:0000256" key="3">
    <source>
        <dbReference type="ARBA" id="ARBA00023004"/>
    </source>
</evidence>
<dbReference type="SUPFAM" id="SSF46626">
    <property type="entry name" value="Cytochrome c"/>
    <property type="match status" value="1"/>
</dbReference>
<dbReference type="AlphaFoldDB" id="A0A437JSN2"/>
<dbReference type="InterPro" id="IPR009056">
    <property type="entry name" value="Cyt_c-like_dom"/>
</dbReference>
<dbReference type="GO" id="GO:0009055">
    <property type="term" value="F:electron transfer activity"/>
    <property type="evidence" value="ECO:0007669"/>
    <property type="project" value="InterPro"/>
</dbReference>
<dbReference type="OrthoDB" id="9811281at2"/>
<gene>
    <name evidence="7" type="ORF">ENE75_19475</name>
</gene>
<keyword evidence="1 4" id="KW-0349">Heme</keyword>
<proteinExistence type="predicted"/>
<dbReference type="EMBL" id="SACT01000007">
    <property type="protein sequence ID" value="RVT49816.1"/>
    <property type="molecule type" value="Genomic_DNA"/>
</dbReference>
<sequence>MKCLASTHAAALAACLLLALPAAQAADDAAAQKLARDGGCGTCHTVDHTDKGPGGLKPIGPAWRDVADRYRGQAGAADELTRIVRAGSNPYASHWKGKVSGIAMPPNAVVLDEAQTRELVGWILALKPQK</sequence>
<dbReference type="GO" id="GO:0046872">
    <property type="term" value="F:metal ion binding"/>
    <property type="evidence" value="ECO:0007669"/>
    <property type="project" value="UniProtKB-KW"/>
</dbReference>
<evidence type="ECO:0000256" key="5">
    <source>
        <dbReference type="SAM" id="SignalP"/>
    </source>
</evidence>
<dbReference type="PROSITE" id="PS51257">
    <property type="entry name" value="PROKAR_LIPOPROTEIN"/>
    <property type="match status" value="1"/>
</dbReference>
<dbReference type="GO" id="GO:0020037">
    <property type="term" value="F:heme binding"/>
    <property type="evidence" value="ECO:0007669"/>
    <property type="project" value="InterPro"/>
</dbReference>
<organism evidence="7 8">
    <name type="scientific">Rubrivivax albus</name>
    <dbReference type="NCBI Taxonomy" id="2499835"/>
    <lineage>
        <taxon>Bacteria</taxon>
        <taxon>Pseudomonadati</taxon>
        <taxon>Pseudomonadota</taxon>
        <taxon>Betaproteobacteria</taxon>
        <taxon>Burkholderiales</taxon>
        <taxon>Sphaerotilaceae</taxon>
        <taxon>Rubrivivax</taxon>
    </lineage>
</organism>
<feature type="signal peptide" evidence="5">
    <location>
        <begin position="1"/>
        <end position="25"/>
    </location>
</feature>
<protein>
    <submittedName>
        <fullName evidence="7">C-type cytochrome</fullName>
    </submittedName>
</protein>
<evidence type="ECO:0000256" key="1">
    <source>
        <dbReference type="ARBA" id="ARBA00022617"/>
    </source>
</evidence>
<dbReference type="PROSITE" id="PS51007">
    <property type="entry name" value="CYTC"/>
    <property type="match status" value="1"/>
</dbReference>
<name>A0A437JSN2_9BURK</name>
<keyword evidence="8" id="KW-1185">Reference proteome</keyword>
<evidence type="ECO:0000256" key="2">
    <source>
        <dbReference type="ARBA" id="ARBA00022723"/>
    </source>
</evidence>
<dbReference type="InterPro" id="IPR036909">
    <property type="entry name" value="Cyt_c-like_dom_sf"/>
</dbReference>